<evidence type="ECO:0000256" key="1">
    <source>
        <dbReference type="SAM" id="MobiDB-lite"/>
    </source>
</evidence>
<dbReference type="EMBL" id="BLBS01000057">
    <property type="protein sequence ID" value="GET93390.1"/>
    <property type="molecule type" value="Genomic_DNA"/>
</dbReference>
<evidence type="ECO:0000313" key="2">
    <source>
        <dbReference type="EMBL" id="GET93390.1"/>
    </source>
</evidence>
<name>A0A640KUF1_LEITA</name>
<feature type="region of interest" description="Disordered" evidence="1">
    <location>
        <begin position="1"/>
        <end position="165"/>
    </location>
</feature>
<feature type="region of interest" description="Disordered" evidence="1">
    <location>
        <begin position="179"/>
        <end position="199"/>
    </location>
</feature>
<proteinExistence type="predicted"/>
<protein>
    <submittedName>
        <fullName evidence="2">Uncharacterized protein</fullName>
    </submittedName>
</protein>
<comment type="caution">
    <text evidence="2">The sequence shown here is derived from an EMBL/GenBank/DDBJ whole genome shotgun (WGS) entry which is preliminary data.</text>
</comment>
<dbReference type="VEuPathDB" id="TriTrypDB:LtaPh_3631700"/>
<organism evidence="2 3">
    <name type="scientific">Leishmania tarentolae</name>
    <name type="common">Sauroleishmania tarentolae</name>
    <dbReference type="NCBI Taxonomy" id="5689"/>
    <lineage>
        <taxon>Eukaryota</taxon>
        <taxon>Discoba</taxon>
        <taxon>Euglenozoa</taxon>
        <taxon>Kinetoplastea</taxon>
        <taxon>Metakinetoplastina</taxon>
        <taxon>Trypanosomatida</taxon>
        <taxon>Trypanosomatidae</taxon>
        <taxon>Leishmaniinae</taxon>
        <taxon>Leishmania</taxon>
        <taxon>lizard Leishmania</taxon>
    </lineage>
</organism>
<gene>
    <name evidence="2" type="ORF">LtaPh_3631700</name>
</gene>
<accession>A0A640KUF1</accession>
<evidence type="ECO:0000313" key="3">
    <source>
        <dbReference type="Proteomes" id="UP000419144"/>
    </source>
</evidence>
<reference evidence="2" key="1">
    <citation type="submission" date="2019-11" db="EMBL/GenBank/DDBJ databases">
        <title>Leishmania tarentolae CDS.</title>
        <authorList>
            <person name="Goto Y."/>
            <person name="Yamagishi J."/>
        </authorList>
    </citation>
    <scope>NUCLEOTIDE SEQUENCE [LARGE SCALE GENOMIC DNA]</scope>
    <source>
        <strain evidence="2">Parrot Tar II</strain>
    </source>
</reference>
<dbReference type="AlphaFoldDB" id="A0A640KUF1"/>
<feature type="compositionally biased region" description="Polar residues" evidence="1">
    <location>
        <begin position="189"/>
        <end position="199"/>
    </location>
</feature>
<feature type="compositionally biased region" description="Acidic residues" evidence="1">
    <location>
        <begin position="9"/>
        <end position="136"/>
    </location>
</feature>
<sequence length="474" mass="51518">MQASPESPEAPEDDMQASPEAAEDDMQASPEAAEDDMQASPEAPEDDMQASPEAPEDDMQASPEEPEDDMQASPEEPEDDMQASPEAPEDDMQASPEAPEDDMQTSPEAPEDDMQASPEAAEDDMQASPEADEDDMQASPEAAEGDNGQHEELPEDALATSSAPQPSADIMELDDAYDEDVGDEPLSPPQTDIANTTGDQDESVVNQIFTNRWVTVTEEEMHVWNTVAALPLHYPKCTTLMADLTNDTTPAHEALATTTDLPTLAEYLTAQGVPYSDINMLCIAADQKVASESLSYGKLSLLLISCDPEEGKGLVPHCETFLKELSDGTLLKHQQPLAFTALALSASVAYPDECFCYCVPEAAIAAFQELAVDDIFILNALTPLKASVLQDGQFILRIIGLPKVIELATTDEGEDTMVLSQWYARLRVSEQGADALTAHFVENVCDDEFQDFLSGYIERLIEDENRLDKKQSDD</sequence>
<keyword evidence="3" id="KW-1185">Reference proteome</keyword>
<dbReference type="OrthoDB" id="243355at2759"/>
<dbReference type="Proteomes" id="UP000419144">
    <property type="component" value="Unassembled WGS sequence"/>
</dbReference>